<accession>A0A7W2D9F4</accession>
<feature type="transmembrane region" description="Helical" evidence="7">
    <location>
        <begin position="145"/>
        <end position="168"/>
    </location>
</feature>
<feature type="domain" description="VTT" evidence="8">
    <location>
        <begin position="40"/>
        <end position="165"/>
    </location>
</feature>
<evidence type="ECO:0000256" key="5">
    <source>
        <dbReference type="ARBA" id="ARBA00022989"/>
    </source>
</evidence>
<keyword evidence="10" id="KW-1185">Reference proteome</keyword>
<keyword evidence="3 7" id="KW-1003">Cell membrane</keyword>
<comment type="similarity">
    <text evidence="2 7">Belongs to the DedA family.</text>
</comment>
<dbReference type="GO" id="GO:0005886">
    <property type="term" value="C:plasma membrane"/>
    <property type="evidence" value="ECO:0007669"/>
    <property type="project" value="UniProtKB-SubCell"/>
</dbReference>
<feature type="transmembrane region" description="Helical" evidence="7">
    <location>
        <begin position="20"/>
        <end position="40"/>
    </location>
</feature>
<comment type="subcellular location">
    <subcellularLocation>
        <location evidence="1 7">Cell membrane</location>
        <topology evidence="1 7">Multi-pass membrane protein</topology>
    </subcellularLocation>
</comment>
<evidence type="ECO:0000313" key="10">
    <source>
        <dbReference type="Proteomes" id="UP000586976"/>
    </source>
</evidence>
<evidence type="ECO:0000256" key="7">
    <source>
        <dbReference type="RuleBase" id="RU367016"/>
    </source>
</evidence>
<dbReference type="EMBL" id="JACEQY010000094">
    <property type="protein sequence ID" value="MBA4867129.1"/>
    <property type="molecule type" value="Genomic_DNA"/>
</dbReference>
<dbReference type="RefSeq" id="WP_181868453.1">
    <property type="nucleotide sequence ID" value="NZ_JACEQY010000094.1"/>
</dbReference>
<evidence type="ECO:0000259" key="8">
    <source>
        <dbReference type="Pfam" id="PF09335"/>
    </source>
</evidence>
<comment type="caution">
    <text evidence="9">The sequence shown here is derived from an EMBL/GenBank/DDBJ whole genome shotgun (WGS) entry which is preliminary data.</text>
</comment>
<dbReference type="PANTHER" id="PTHR30353:SF0">
    <property type="entry name" value="TRANSMEMBRANE PROTEIN"/>
    <property type="match status" value="1"/>
</dbReference>
<proteinExistence type="inferred from homology"/>
<dbReference type="Proteomes" id="UP000586976">
    <property type="component" value="Unassembled WGS sequence"/>
</dbReference>
<keyword evidence="5 7" id="KW-1133">Transmembrane helix</keyword>
<evidence type="ECO:0000313" key="9">
    <source>
        <dbReference type="EMBL" id="MBA4867129.1"/>
    </source>
</evidence>
<keyword evidence="4 7" id="KW-0812">Transmembrane</keyword>
<dbReference type="InterPro" id="IPR032816">
    <property type="entry name" value="VTT_dom"/>
</dbReference>
<reference evidence="9 10" key="1">
    <citation type="submission" date="2020-07" db="EMBL/GenBank/DDBJ databases">
        <title>Streptomyces isolated from Indian soil.</title>
        <authorList>
            <person name="Mandal S."/>
            <person name="Maiti P.K."/>
        </authorList>
    </citation>
    <scope>NUCLEOTIDE SEQUENCE [LARGE SCALE GENOMIC DNA]</scope>
    <source>
        <strain evidence="9 10">PSKA54</strain>
    </source>
</reference>
<sequence length="264" mass="26088">MDIARLMSWVDITSGLSTHLAGTACWAYAILAITTLPPLLPNAVLLVTGGMLAARGEMSITLVLLSVVGSALLGDVMIHRFGWSAGGRVRRRIAGRGRQGELFEWAAARVQRGGIPFVVGVRFLPSGRLLGGLAAGAARYPAGRFAIGAALAETVWAAYSVGVGYFGGAVSDDPVYSVAIGLALSVAVAGVAAVAQRRTARSAVAVSAATSGADLSAAASGADVSAATSEAAASTATSGAASAATCGAAACAGVRARAAKSGAE</sequence>
<evidence type="ECO:0000256" key="1">
    <source>
        <dbReference type="ARBA" id="ARBA00004651"/>
    </source>
</evidence>
<dbReference type="AlphaFoldDB" id="A0A7W2D9F4"/>
<organism evidence="9 10">
    <name type="scientific">Streptomyces himalayensis subsp. aureolus</name>
    <dbReference type="NCBI Taxonomy" id="2758039"/>
    <lineage>
        <taxon>Bacteria</taxon>
        <taxon>Bacillati</taxon>
        <taxon>Actinomycetota</taxon>
        <taxon>Actinomycetes</taxon>
        <taxon>Kitasatosporales</taxon>
        <taxon>Streptomycetaceae</taxon>
        <taxon>Streptomyces</taxon>
        <taxon>Streptomyces himalayensis</taxon>
    </lineage>
</organism>
<dbReference type="PANTHER" id="PTHR30353">
    <property type="entry name" value="INNER MEMBRANE PROTEIN DEDA-RELATED"/>
    <property type="match status" value="1"/>
</dbReference>
<evidence type="ECO:0000256" key="6">
    <source>
        <dbReference type="ARBA" id="ARBA00023136"/>
    </source>
</evidence>
<dbReference type="PROSITE" id="PS51257">
    <property type="entry name" value="PROKAR_LIPOPROTEIN"/>
    <property type="match status" value="1"/>
</dbReference>
<dbReference type="InterPro" id="IPR032818">
    <property type="entry name" value="DedA-like"/>
</dbReference>
<gene>
    <name evidence="9" type="ORF">H1V43_38770</name>
</gene>
<name>A0A7W2D9F4_9ACTN</name>
<evidence type="ECO:0000256" key="3">
    <source>
        <dbReference type="ARBA" id="ARBA00022475"/>
    </source>
</evidence>
<feature type="transmembrane region" description="Helical" evidence="7">
    <location>
        <begin position="60"/>
        <end position="83"/>
    </location>
</feature>
<dbReference type="Pfam" id="PF09335">
    <property type="entry name" value="VTT_dom"/>
    <property type="match status" value="1"/>
</dbReference>
<protein>
    <submittedName>
        <fullName evidence="9">VTT domain-containing protein</fullName>
    </submittedName>
</protein>
<keyword evidence="6 7" id="KW-0472">Membrane</keyword>
<evidence type="ECO:0000256" key="2">
    <source>
        <dbReference type="ARBA" id="ARBA00010792"/>
    </source>
</evidence>
<feature type="transmembrane region" description="Helical" evidence="7">
    <location>
        <begin position="174"/>
        <end position="195"/>
    </location>
</feature>
<evidence type="ECO:0000256" key="4">
    <source>
        <dbReference type="ARBA" id="ARBA00022692"/>
    </source>
</evidence>